<evidence type="ECO:0000256" key="3">
    <source>
        <dbReference type="ARBA" id="ARBA00011245"/>
    </source>
</evidence>
<dbReference type="Pfam" id="PF03550">
    <property type="entry name" value="LolB"/>
    <property type="match status" value="1"/>
</dbReference>
<dbReference type="Proteomes" id="UP001149607">
    <property type="component" value="Chromosome"/>
</dbReference>
<dbReference type="GO" id="GO:0015031">
    <property type="term" value="P:protein transport"/>
    <property type="evidence" value="ECO:0007669"/>
    <property type="project" value="UniProtKB-KW"/>
</dbReference>
<feature type="signal peptide" evidence="13">
    <location>
        <begin position="1"/>
        <end position="25"/>
    </location>
</feature>
<dbReference type="PROSITE" id="PS51257">
    <property type="entry name" value="PROKAR_LIPOPROTEIN"/>
    <property type="match status" value="1"/>
</dbReference>
<gene>
    <name evidence="14" type="ORF">ORY91_000851</name>
    <name evidence="15" type="ORF">V9W64_07870</name>
</gene>
<evidence type="ECO:0000313" key="15">
    <source>
        <dbReference type="EMBL" id="WWY02621.1"/>
    </source>
</evidence>
<dbReference type="InterPro" id="IPR029046">
    <property type="entry name" value="LolA/LolB/LppX"/>
</dbReference>
<evidence type="ECO:0000313" key="14">
    <source>
        <dbReference type="EMBL" id="MDD9327453.1"/>
    </source>
</evidence>
<evidence type="ECO:0000313" key="16">
    <source>
        <dbReference type="Proteomes" id="UP001149607"/>
    </source>
</evidence>
<proteinExistence type="inferred from homology"/>
<keyword evidence="8" id="KW-0472">Membrane</keyword>
<keyword evidence="6 13" id="KW-0732">Signal</keyword>
<dbReference type="SUPFAM" id="SSF89392">
    <property type="entry name" value="Prokaryotic lipoproteins and lipoprotein localization factors"/>
    <property type="match status" value="1"/>
</dbReference>
<dbReference type="RefSeq" id="WP_274584717.1">
    <property type="nucleotide sequence ID" value="NZ_CP145811.1"/>
</dbReference>
<evidence type="ECO:0000256" key="8">
    <source>
        <dbReference type="ARBA" id="ARBA00023136"/>
    </source>
</evidence>
<dbReference type="Gene3D" id="2.50.20.10">
    <property type="entry name" value="Lipoprotein localisation LolA/LolB/LppX"/>
    <property type="match status" value="1"/>
</dbReference>
<evidence type="ECO:0000256" key="9">
    <source>
        <dbReference type="ARBA" id="ARBA00023139"/>
    </source>
</evidence>
<keyword evidence="11" id="KW-0998">Cell outer membrane</keyword>
<comment type="subcellular location">
    <subcellularLocation>
        <location evidence="1">Cell outer membrane</location>
        <topology evidence="1">Lipid-anchor</topology>
    </subcellularLocation>
</comment>
<evidence type="ECO:0000256" key="7">
    <source>
        <dbReference type="ARBA" id="ARBA00022927"/>
    </source>
</evidence>
<keyword evidence="7" id="KW-0653">Protein transport</keyword>
<reference evidence="15" key="2">
    <citation type="submission" date="2024-02" db="EMBL/GenBank/DDBJ databases">
        <title>Neisseria leonii sp. nov.</title>
        <authorList>
            <person name="Boutroux M."/>
            <person name="Favre-Rochex S."/>
            <person name="Gorgette O."/>
            <person name="Touak G."/>
            <person name="Muhle E."/>
            <person name="Chesneau O."/>
            <person name="Clermont D."/>
            <person name="Rahi P."/>
        </authorList>
    </citation>
    <scope>NUCLEOTIDE SEQUENCE</scope>
    <source>
        <strain evidence="15">51.81</strain>
    </source>
</reference>
<comment type="similarity">
    <text evidence="2">Belongs to the LolB family.</text>
</comment>
<dbReference type="AlphaFoldDB" id="A0A9X4E0W7"/>
<keyword evidence="10" id="KW-0143">Chaperone</keyword>
<evidence type="ECO:0000256" key="12">
    <source>
        <dbReference type="ARBA" id="ARBA00023288"/>
    </source>
</evidence>
<keyword evidence="9" id="KW-0564">Palmitate</keyword>
<sequence length="196" mass="20835">MWKTALAGVAVLLLAACAVPRPQSAADWQPQRGNAGFSAVGRLSAQKDGTGFHASFDWNRQNGVETIDINTPLGNTVGSLCQDRLGALAVDAAGRRSEAADARQLSGRLLGVTLPVEYLRVWAHGQWVDGVPHQILPDGSLRQQEWTVRRSLNAAGGVRLLEVAGNQMSLRLVFDSMEAAADDAQPPSLCAAREAA</sequence>
<evidence type="ECO:0000256" key="11">
    <source>
        <dbReference type="ARBA" id="ARBA00023237"/>
    </source>
</evidence>
<protein>
    <recommendedName>
        <fullName evidence="4">Outer-membrane lipoprotein LolB</fullName>
    </recommendedName>
</protein>
<dbReference type="EMBL" id="JAPQFL010000002">
    <property type="protein sequence ID" value="MDD9327453.1"/>
    <property type="molecule type" value="Genomic_DNA"/>
</dbReference>
<comment type="subunit">
    <text evidence="3">Monomer.</text>
</comment>
<evidence type="ECO:0000256" key="13">
    <source>
        <dbReference type="SAM" id="SignalP"/>
    </source>
</evidence>
<keyword evidence="5" id="KW-0813">Transport</keyword>
<name>A0A9X4E0W7_9NEIS</name>
<feature type="chain" id="PRO_5042786748" description="Outer-membrane lipoprotein LolB" evidence="13">
    <location>
        <begin position="26"/>
        <end position="196"/>
    </location>
</feature>
<evidence type="ECO:0000256" key="4">
    <source>
        <dbReference type="ARBA" id="ARBA00016202"/>
    </source>
</evidence>
<evidence type="ECO:0000256" key="10">
    <source>
        <dbReference type="ARBA" id="ARBA00023186"/>
    </source>
</evidence>
<reference evidence="14" key="1">
    <citation type="submission" date="2022-10" db="EMBL/GenBank/DDBJ databases">
        <authorList>
            <person name="Boutroux M."/>
        </authorList>
    </citation>
    <scope>NUCLEOTIDE SEQUENCE</scope>
    <source>
        <strain evidence="14">51.81</strain>
    </source>
</reference>
<evidence type="ECO:0000256" key="5">
    <source>
        <dbReference type="ARBA" id="ARBA00022448"/>
    </source>
</evidence>
<dbReference type="CDD" id="cd16326">
    <property type="entry name" value="LolB"/>
    <property type="match status" value="1"/>
</dbReference>
<evidence type="ECO:0000256" key="1">
    <source>
        <dbReference type="ARBA" id="ARBA00004459"/>
    </source>
</evidence>
<keyword evidence="12 14" id="KW-0449">Lipoprotein</keyword>
<dbReference type="GO" id="GO:0009279">
    <property type="term" value="C:cell outer membrane"/>
    <property type="evidence" value="ECO:0007669"/>
    <property type="project" value="UniProtKB-SubCell"/>
</dbReference>
<evidence type="ECO:0000256" key="6">
    <source>
        <dbReference type="ARBA" id="ARBA00022729"/>
    </source>
</evidence>
<dbReference type="EMBL" id="CP146598">
    <property type="protein sequence ID" value="WWY02621.1"/>
    <property type="molecule type" value="Genomic_DNA"/>
</dbReference>
<dbReference type="InterPro" id="IPR004565">
    <property type="entry name" value="OM_lipoprot_LolB"/>
</dbReference>
<keyword evidence="16" id="KW-1185">Reference proteome</keyword>
<evidence type="ECO:0000256" key="2">
    <source>
        <dbReference type="ARBA" id="ARBA00009696"/>
    </source>
</evidence>
<organism evidence="14">
    <name type="scientific">Neisseria leonii</name>
    <dbReference type="NCBI Taxonomy" id="2995413"/>
    <lineage>
        <taxon>Bacteria</taxon>
        <taxon>Pseudomonadati</taxon>
        <taxon>Pseudomonadota</taxon>
        <taxon>Betaproteobacteria</taxon>
        <taxon>Neisseriales</taxon>
        <taxon>Neisseriaceae</taxon>
        <taxon>Neisseria</taxon>
    </lineage>
</organism>
<accession>A0A9X4E0W7</accession>